<dbReference type="SMART" id="SM00382">
    <property type="entry name" value="AAA"/>
    <property type="match status" value="2"/>
</dbReference>
<feature type="region of interest" description="Disordered" evidence="9">
    <location>
        <begin position="1631"/>
        <end position="1679"/>
    </location>
</feature>
<keyword evidence="13" id="KW-1185">Reference proteome</keyword>
<feature type="transmembrane region" description="Helical" evidence="10">
    <location>
        <begin position="338"/>
        <end position="358"/>
    </location>
</feature>
<comment type="similarity">
    <text evidence="2">Belongs to the ABC transporter superfamily. ABCA family.</text>
</comment>
<feature type="transmembrane region" description="Helical" evidence="10">
    <location>
        <begin position="1111"/>
        <end position="1132"/>
    </location>
</feature>
<reference evidence="13" key="1">
    <citation type="submission" date="2018-01" db="EMBL/GenBank/DDBJ databases">
        <authorList>
            <person name="Alioto T."/>
            <person name="Alioto T."/>
        </authorList>
    </citation>
    <scope>NUCLEOTIDE SEQUENCE [LARGE SCALE GENOMIC DNA]</scope>
</reference>
<dbReference type="CDD" id="cd03263">
    <property type="entry name" value="ABC_subfamily_A"/>
    <property type="match status" value="2"/>
</dbReference>
<dbReference type="OrthoDB" id="10255969at2759"/>
<evidence type="ECO:0000256" key="9">
    <source>
        <dbReference type="SAM" id="MobiDB-lite"/>
    </source>
</evidence>
<dbReference type="PANTHER" id="PTHR19229:SF250">
    <property type="entry name" value="ABC TRANSPORTER DOMAIN-CONTAINING PROTEIN-RELATED"/>
    <property type="match status" value="1"/>
</dbReference>
<proteinExistence type="inferred from homology"/>
<name>A0A3B0J3Y8_DROGU</name>
<dbReference type="Pfam" id="PF00005">
    <property type="entry name" value="ABC_tran"/>
    <property type="match status" value="2"/>
</dbReference>
<dbReference type="SUPFAM" id="SSF52540">
    <property type="entry name" value="P-loop containing nucleoside triphosphate hydrolases"/>
    <property type="match status" value="2"/>
</dbReference>
<gene>
    <name evidence="12" type="ORF">DGUA_6G006982</name>
</gene>
<dbReference type="PROSITE" id="PS50893">
    <property type="entry name" value="ABC_TRANSPORTER_2"/>
    <property type="match status" value="2"/>
</dbReference>
<comment type="subcellular location">
    <subcellularLocation>
        <location evidence="1">Membrane</location>
        <topology evidence="1">Multi-pass membrane protein</topology>
    </subcellularLocation>
</comment>
<dbReference type="InterPro" id="IPR013525">
    <property type="entry name" value="ABC2_TM"/>
</dbReference>
<evidence type="ECO:0000256" key="1">
    <source>
        <dbReference type="ARBA" id="ARBA00004141"/>
    </source>
</evidence>
<feature type="transmembrane region" description="Helical" evidence="10">
    <location>
        <begin position="271"/>
        <end position="292"/>
    </location>
</feature>
<dbReference type="Pfam" id="PF23321">
    <property type="entry name" value="R1_ABCA1"/>
    <property type="match status" value="1"/>
</dbReference>
<evidence type="ECO:0000256" key="7">
    <source>
        <dbReference type="ARBA" id="ARBA00022989"/>
    </source>
</evidence>
<accession>A0A3B0J3Y8</accession>
<dbReference type="Pfam" id="PF12698">
    <property type="entry name" value="ABC2_membrane_3"/>
    <property type="match status" value="2"/>
</dbReference>
<evidence type="ECO:0000256" key="4">
    <source>
        <dbReference type="ARBA" id="ARBA00022692"/>
    </source>
</evidence>
<dbReference type="InterPro" id="IPR026082">
    <property type="entry name" value="ABCA"/>
</dbReference>
<feature type="transmembrane region" description="Helical" evidence="10">
    <location>
        <begin position="364"/>
        <end position="383"/>
    </location>
</feature>
<dbReference type="GO" id="GO:0016887">
    <property type="term" value="F:ATP hydrolysis activity"/>
    <property type="evidence" value="ECO:0007669"/>
    <property type="project" value="InterPro"/>
</dbReference>
<feature type="transmembrane region" description="Helical" evidence="10">
    <location>
        <begin position="411"/>
        <end position="435"/>
    </location>
</feature>
<evidence type="ECO:0000256" key="5">
    <source>
        <dbReference type="ARBA" id="ARBA00022741"/>
    </source>
</evidence>
<dbReference type="PANTHER" id="PTHR19229">
    <property type="entry name" value="ATP-BINDING CASSETTE TRANSPORTER SUBFAMILY A ABCA"/>
    <property type="match status" value="1"/>
</dbReference>
<feature type="compositionally biased region" description="Gly residues" evidence="9">
    <location>
        <begin position="819"/>
        <end position="829"/>
    </location>
</feature>
<dbReference type="Proteomes" id="UP000268350">
    <property type="component" value="Unassembled WGS sequence"/>
</dbReference>
<keyword evidence="8 10" id="KW-0472">Membrane</keyword>
<dbReference type="FunFam" id="3.40.50.300:FF:002275">
    <property type="entry name" value="ATP-binding cassette, subfamily A (ABC1), member 16"/>
    <property type="match status" value="1"/>
</dbReference>
<dbReference type="EMBL" id="OUUW01000002">
    <property type="protein sequence ID" value="SPP76444.1"/>
    <property type="molecule type" value="Genomic_DNA"/>
</dbReference>
<organism evidence="12 13">
    <name type="scientific">Drosophila guanche</name>
    <name type="common">Fruit fly</name>
    <dbReference type="NCBI Taxonomy" id="7266"/>
    <lineage>
        <taxon>Eukaryota</taxon>
        <taxon>Metazoa</taxon>
        <taxon>Ecdysozoa</taxon>
        <taxon>Arthropoda</taxon>
        <taxon>Hexapoda</taxon>
        <taxon>Insecta</taxon>
        <taxon>Pterygota</taxon>
        <taxon>Neoptera</taxon>
        <taxon>Endopterygota</taxon>
        <taxon>Diptera</taxon>
        <taxon>Brachycera</taxon>
        <taxon>Muscomorpha</taxon>
        <taxon>Ephydroidea</taxon>
        <taxon>Drosophilidae</taxon>
        <taxon>Drosophila</taxon>
        <taxon>Sophophora</taxon>
    </lineage>
</organism>
<protein>
    <submittedName>
        <fullName evidence="12">Blast:ATP-binding cassette sub-family A member 3</fullName>
    </submittedName>
</protein>
<feature type="transmembrane region" description="Helical" evidence="10">
    <location>
        <begin position="1259"/>
        <end position="1284"/>
    </location>
</feature>
<feature type="compositionally biased region" description="Basic and acidic residues" evidence="9">
    <location>
        <begin position="1651"/>
        <end position="1679"/>
    </location>
</feature>
<dbReference type="GO" id="GO:0016020">
    <property type="term" value="C:membrane"/>
    <property type="evidence" value="ECO:0007669"/>
    <property type="project" value="UniProtKB-SubCell"/>
</dbReference>
<evidence type="ECO:0000313" key="12">
    <source>
        <dbReference type="EMBL" id="SPP76444.1"/>
    </source>
</evidence>
<dbReference type="InterPro" id="IPR003439">
    <property type="entry name" value="ABC_transporter-like_ATP-bd"/>
</dbReference>
<sequence length="1679" mass="189196">MANEKEEPVVLSWQKKFLLILWKNLCVLLGRKCQFACLVIVSIFSALAPLLLGFASNLASSIREEDSPFIPHNSSEIIVCYSPQNKILETFLSGVTLLDYPTYFRDFADGKALEEALTKNISYEGAFGIEFPDEWSDITELPHRFRFALRFSVDKEDSFFLNILISQFRTQTHYRRTGFLLLQTQISQRYLQVKNGTQTVFRTQFKELYEEINLSLDDMFVIFLICVFLCPFTMDVKDIVQEKELQLKEMLNIFDVSNYLQWLAWYVKSMIVLFMVSLIITILWTAINMPAFRGGNPFADMAVLPHTDWSVFLFYLLVCSHCLICFGFLVSSFCARSGWCAIIAVLLFLASSLPNFVIDKDSTGTVVNILCSIFVVSAMNMVMDRIVIWEKERLGLQWSNLFKTSWLHDSISVGAILMIMLLISLISILICLYMEQVRPGEFGTPQPWYFPCTKRFWCPAKYMRGVLSPPGLFPVRPSDEERPLDRSSPPKHSKFVDANARGKTSGVQIKNLSKSFGKRQVVAGLTFDLFENEIMVLLGHNGAGKTTTIQMLTGTIQPSSGTAIINGYDIQTDRLQARRSLSICPQKNIFFDGLSVASHLQFYSRLRGLKAAAVKQEVDKYIQKLGLKAKARSSAKSLSGGTQRRLALACALCGNVKVLFCDEPSSGLDPNSRHELWKLLLDEKQGRTILLTTHQMDEGEVLADRIAIVSDGRLRCLGTLAFLKKQNETSYLLTCEKGPNCNVSRLTQLIASHVPNTRPHSNIGSDVSYRLPHRVMGSLGSLFNDLEQQKEQLDVVGFGLSSTSLADIFMSHGAEDLGGSGGRTSGGGSNEQSQRQNQEQNRYQNFCLRYLGQWEAMLLKKMLYIYDKKWIFLALLLLPIVIAIIVLIREPSEGSMLKRLPITLADYKSDDVKIILQSTSNTGPARDMANAYQELVQQYGSVERTSQNIEEYIGKGQETPERIYEMKRSLIAAATFDQETIAWVRMRVFLHSAPLSLNLVFNAMAKTMVGPNASIEVTNAPYQGKNSQRERMMSLIMAICVMLYLAIVLGMFGMLVAQEKVTQTRMQQQVSGVNMATYWLSHYLTDLALYFVLSLALLLAVHELCHPLEMLLILMVIGVAVLPLTYMMVGLFKDSGTAVVIMINLNIVCGRICDRLSSEKHFQLTPKLFSHFVGVFLGFLLALTFPMIPIGAKKEFMAICYLYPVITGYFAVANCFARFQKGQSADLRENYKMYCTPGFTLQIDFCSSLNLLDWVEVRYLLICGFIYMLILIFAEYITMLWYGIKQILCRCCRPNVKSNDGDVAAVAERIKEMSGEDRNKHALVLNRVSKRYLLMSAVRGISFAVKPGVCFGLLGANGAGKTTTFKMIVGDIGMTTGSIHVRGCSLMVRPTAARKQIGYCPQHDTLFDFCTGRQTLRIFLLLRGTRRELLKKAIEKLASDFGFFVHLDHKVKDYSGGTKRKLNAAVASEGLSLICLDEPSSGVDPASRRHVWNVLSSLRDEGKAVMLSSHSMEEVEALCTQLAIMADGQIHCLGSQQRIKNKFAQCLVLKLHVETSPESMVHTVQKVKSQMEADYPTSSLEEEFGGRLTYHIPTDKLRWSRVFSYIERNRSPWKLADYSLTQPSLEDVLLDIAKKKKNEKNQQTNPPKTQSRPEQKRATKNESPKPDKDKGRSTRGNKD</sequence>
<evidence type="ECO:0000313" key="13">
    <source>
        <dbReference type="Proteomes" id="UP000268350"/>
    </source>
</evidence>
<feature type="transmembrane region" description="Helical" evidence="10">
    <location>
        <begin position="35"/>
        <end position="55"/>
    </location>
</feature>
<evidence type="ECO:0000256" key="8">
    <source>
        <dbReference type="ARBA" id="ARBA00023136"/>
    </source>
</evidence>
<dbReference type="GO" id="GO:0005524">
    <property type="term" value="F:ATP binding"/>
    <property type="evidence" value="ECO:0007669"/>
    <property type="project" value="UniProtKB-KW"/>
</dbReference>
<keyword evidence="4 10" id="KW-0812">Transmembrane</keyword>
<feature type="domain" description="ABC transporter" evidence="11">
    <location>
        <begin position="1323"/>
        <end position="1552"/>
    </location>
</feature>
<keyword evidence="3" id="KW-0813">Transport</keyword>
<evidence type="ECO:0000259" key="11">
    <source>
        <dbReference type="PROSITE" id="PS50893"/>
    </source>
</evidence>
<evidence type="ECO:0000256" key="10">
    <source>
        <dbReference type="SAM" id="Phobius"/>
    </source>
</evidence>
<dbReference type="GO" id="GO:0005319">
    <property type="term" value="F:lipid transporter activity"/>
    <property type="evidence" value="ECO:0007669"/>
    <property type="project" value="TreeGrafter"/>
</dbReference>
<feature type="transmembrane region" description="Helical" evidence="10">
    <location>
        <begin position="312"/>
        <end position="331"/>
    </location>
</feature>
<evidence type="ECO:0000256" key="6">
    <source>
        <dbReference type="ARBA" id="ARBA00022840"/>
    </source>
</evidence>
<feature type="region of interest" description="Disordered" evidence="9">
    <location>
        <begin position="819"/>
        <end position="838"/>
    </location>
</feature>
<feature type="transmembrane region" description="Helical" evidence="10">
    <location>
        <begin position="1077"/>
        <end position="1099"/>
    </location>
</feature>
<keyword evidence="7 10" id="KW-1133">Transmembrane helix</keyword>
<feature type="transmembrane region" description="Helical" evidence="10">
    <location>
        <begin position="1035"/>
        <end position="1057"/>
    </location>
</feature>
<dbReference type="InterPro" id="IPR056264">
    <property type="entry name" value="R2_ABCA1-4-like"/>
</dbReference>
<keyword evidence="6 12" id="KW-0067">ATP-binding</keyword>
<feature type="transmembrane region" description="Helical" evidence="10">
    <location>
        <begin position="1168"/>
        <end position="1190"/>
    </location>
</feature>
<feature type="transmembrane region" description="Helical" evidence="10">
    <location>
        <begin position="1196"/>
        <end position="1217"/>
    </location>
</feature>
<dbReference type="InterPro" id="IPR027417">
    <property type="entry name" value="P-loop_NTPase"/>
</dbReference>
<evidence type="ECO:0000256" key="2">
    <source>
        <dbReference type="ARBA" id="ARBA00008869"/>
    </source>
</evidence>
<feature type="region of interest" description="Disordered" evidence="9">
    <location>
        <begin position="477"/>
        <end position="497"/>
    </location>
</feature>
<dbReference type="GO" id="GO:0140359">
    <property type="term" value="F:ABC-type transporter activity"/>
    <property type="evidence" value="ECO:0007669"/>
    <property type="project" value="InterPro"/>
</dbReference>
<evidence type="ECO:0000256" key="3">
    <source>
        <dbReference type="ARBA" id="ARBA00022448"/>
    </source>
</evidence>
<dbReference type="FunFam" id="3.40.50.300:FF:000335">
    <property type="entry name" value="ATP binding cassette subfamily A member 5"/>
    <property type="match status" value="1"/>
</dbReference>
<keyword evidence="5" id="KW-0547">Nucleotide-binding</keyword>
<feature type="transmembrane region" description="Helical" evidence="10">
    <location>
        <begin position="219"/>
        <end position="240"/>
    </location>
</feature>
<dbReference type="InterPro" id="IPR003593">
    <property type="entry name" value="AAA+_ATPase"/>
</dbReference>
<feature type="domain" description="ABC transporter" evidence="11">
    <location>
        <begin position="507"/>
        <end position="736"/>
    </location>
</feature>
<dbReference type="Gene3D" id="3.40.50.300">
    <property type="entry name" value="P-loop containing nucleotide triphosphate hydrolases"/>
    <property type="match status" value="2"/>
</dbReference>
<dbReference type="OMA" id="KEVMICS"/>
<feature type="transmembrane region" description="Helical" evidence="10">
    <location>
        <begin position="870"/>
        <end position="888"/>
    </location>
</feature>